<proteinExistence type="predicted"/>
<comment type="caution">
    <text evidence="1">The sequence shown here is derived from an EMBL/GenBank/DDBJ whole genome shotgun (WGS) entry which is preliminary data.</text>
</comment>
<sequence length="294" mass="32754">MPFSIGLEIEGIALARASSSTALPSRLEDQLSLVANALREAGIPSRVYIPSSTRGSGPDYDVWNITTDATISELTSGSESDASVFQTRYGFELISPIFNVVGDEWKNTLERALESIGDVIKWKANRSTGLHVHLGHLKDAPGFTLEQVKRVAMLYCRFENAIDEFHPMHRQLDNDNILSNRHNDLLNASSLSEVYSIIQAAPDTANLCSIMNHTGGTERYDGYSDSRFFKVNFTSLQKHGTIEFRQHQGTTMPAAIIKWVRFIIIFVEFALTAPLDVITAPGETFEDMARLIRQ</sequence>
<accession>A0AA39Y8I9</accession>
<protein>
    <submittedName>
        <fullName evidence="1">Amidoligase</fullName>
    </submittedName>
</protein>
<gene>
    <name evidence="1" type="ORF">B0T16DRAFT_111804</name>
</gene>
<keyword evidence="2" id="KW-1185">Reference proteome</keyword>
<dbReference type="Pfam" id="PF12224">
    <property type="entry name" value="Amidoligase_2"/>
    <property type="match status" value="1"/>
</dbReference>
<dbReference type="AlphaFoldDB" id="A0AA39Y8I9"/>
<reference evidence="1" key="1">
    <citation type="submission" date="2023-06" db="EMBL/GenBank/DDBJ databases">
        <title>Genome-scale phylogeny and comparative genomics of the fungal order Sordariales.</title>
        <authorList>
            <consortium name="Lawrence Berkeley National Laboratory"/>
            <person name="Hensen N."/>
            <person name="Bonometti L."/>
            <person name="Westerberg I."/>
            <person name="Brannstrom I.O."/>
            <person name="Guillou S."/>
            <person name="Cros-Aarteil S."/>
            <person name="Calhoun S."/>
            <person name="Haridas S."/>
            <person name="Kuo A."/>
            <person name="Mondo S."/>
            <person name="Pangilinan J."/>
            <person name="Riley R."/>
            <person name="Labutti K."/>
            <person name="Andreopoulos B."/>
            <person name="Lipzen A."/>
            <person name="Chen C."/>
            <person name="Yanf M."/>
            <person name="Daum C."/>
            <person name="Ng V."/>
            <person name="Clum A."/>
            <person name="Steindorff A."/>
            <person name="Ohm R."/>
            <person name="Martin F."/>
            <person name="Silar P."/>
            <person name="Natvig D."/>
            <person name="Lalanne C."/>
            <person name="Gautier V."/>
            <person name="Ament-Velasquez S.L."/>
            <person name="Kruys A."/>
            <person name="Hutchinson M.I."/>
            <person name="Powell A.J."/>
            <person name="Barry K."/>
            <person name="Miller A.N."/>
            <person name="Grigoriev I.V."/>
            <person name="Debuchy R."/>
            <person name="Gladieux P."/>
            <person name="Thoren M.H."/>
            <person name="Johannesson H."/>
        </authorList>
    </citation>
    <scope>NUCLEOTIDE SEQUENCE</scope>
    <source>
        <strain evidence="1">SMH2532-1</strain>
    </source>
</reference>
<organism evidence="1 2">
    <name type="scientific">Cercophora newfieldiana</name>
    <dbReference type="NCBI Taxonomy" id="92897"/>
    <lineage>
        <taxon>Eukaryota</taxon>
        <taxon>Fungi</taxon>
        <taxon>Dikarya</taxon>
        <taxon>Ascomycota</taxon>
        <taxon>Pezizomycotina</taxon>
        <taxon>Sordariomycetes</taxon>
        <taxon>Sordariomycetidae</taxon>
        <taxon>Sordariales</taxon>
        <taxon>Lasiosphaeriaceae</taxon>
        <taxon>Cercophora</taxon>
    </lineage>
</organism>
<dbReference type="PANTHER" id="PTHR36847">
    <property type="entry name" value="AMIDOLIGASE ENZYME"/>
    <property type="match status" value="1"/>
</dbReference>
<evidence type="ECO:0000313" key="2">
    <source>
        <dbReference type="Proteomes" id="UP001174936"/>
    </source>
</evidence>
<name>A0AA39Y8I9_9PEZI</name>
<dbReference type="PANTHER" id="PTHR36847:SF1">
    <property type="entry name" value="AMIDOLIGASE ENZYME"/>
    <property type="match status" value="1"/>
</dbReference>
<dbReference type="EMBL" id="JAULSV010000003">
    <property type="protein sequence ID" value="KAK0647998.1"/>
    <property type="molecule type" value="Genomic_DNA"/>
</dbReference>
<dbReference type="Proteomes" id="UP001174936">
    <property type="component" value="Unassembled WGS sequence"/>
</dbReference>
<dbReference type="InterPro" id="IPR022025">
    <property type="entry name" value="Amidoligase_2"/>
</dbReference>
<evidence type="ECO:0000313" key="1">
    <source>
        <dbReference type="EMBL" id="KAK0647998.1"/>
    </source>
</evidence>